<name>A0A6P7TFB7_9MOLL</name>
<reference evidence="2" key="1">
    <citation type="submission" date="2025-08" db="UniProtKB">
        <authorList>
            <consortium name="RefSeq"/>
        </authorList>
    </citation>
    <scope>IDENTIFICATION</scope>
</reference>
<dbReference type="PANTHER" id="PTHR46060:SF1">
    <property type="entry name" value="MARINER MOS1 TRANSPOSASE-LIKE PROTEIN"/>
    <property type="match status" value="1"/>
</dbReference>
<dbReference type="PANTHER" id="PTHR46060">
    <property type="entry name" value="MARINER MOS1 TRANSPOSASE-LIKE PROTEIN"/>
    <property type="match status" value="1"/>
</dbReference>
<accession>A0A6P7TFB7</accession>
<sequence length="121" mass="13661">MVDFGKIEARVVMKFLFSQSKGAAGIHGEKKEGLKDGCQSCSRVKIWVSRFRTGYFEFTDEPRSRRPTSETPGNKANAVHAMILENQWISVKVIAETLGISRERVGHIIHNILDMRKLSAK</sequence>
<proteinExistence type="predicted"/>
<dbReference type="AlphaFoldDB" id="A0A6P7TFB7"/>
<protein>
    <submittedName>
        <fullName evidence="2">Uncharacterized protein LOC115222142</fullName>
    </submittedName>
</protein>
<dbReference type="RefSeq" id="XP_029648176.1">
    <property type="nucleotide sequence ID" value="XM_029792316.1"/>
</dbReference>
<dbReference type="KEGG" id="osn:115222142"/>
<organism evidence="1 2">
    <name type="scientific">Octopus sinensis</name>
    <name type="common">East Asian common octopus</name>
    <dbReference type="NCBI Taxonomy" id="2607531"/>
    <lineage>
        <taxon>Eukaryota</taxon>
        <taxon>Metazoa</taxon>
        <taxon>Spiralia</taxon>
        <taxon>Lophotrochozoa</taxon>
        <taxon>Mollusca</taxon>
        <taxon>Cephalopoda</taxon>
        <taxon>Coleoidea</taxon>
        <taxon>Octopodiformes</taxon>
        <taxon>Octopoda</taxon>
        <taxon>Incirrata</taxon>
        <taxon>Octopodidae</taxon>
        <taxon>Octopus</taxon>
    </lineage>
</organism>
<evidence type="ECO:0000313" key="1">
    <source>
        <dbReference type="Proteomes" id="UP000515154"/>
    </source>
</evidence>
<evidence type="ECO:0000313" key="2">
    <source>
        <dbReference type="RefSeq" id="XP_029648176.1"/>
    </source>
</evidence>
<dbReference type="InterPro" id="IPR052709">
    <property type="entry name" value="Transposase-MT_Hybrid"/>
</dbReference>
<gene>
    <name evidence="2" type="primary">LOC115222142</name>
</gene>
<dbReference type="Proteomes" id="UP000515154">
    <property type="component" value="Linkage group LG1"/>
</dbReference>
<keyword evidence="1" id="KW-1185">Reference proteome</keyword>